<evidence type="ECO:0000313" key="1">
    <source>
        <dbReference type="EMBL" id="MDV0443026.1"/>
    </source>
</evidence>
<sequence length="87" mass="9545">MKFSSPKNIEKSFGQKSSETKAIFFKASLSTESFLLITCIKSSTKTSSPGSILGNDRILNTEHTKGMPVLCILSLKSEKMSLKIVED</sequence>
<organism evidence="1 2">
    <name type="scientific">Methanorbis rubei</name>
    <dbReference type="NCBI Taxonomy" id="3028300"/>
    <lineage>
        <taxon>Archaea</taxon>
        <taxon>Methanobacteriati</taxon>
        <taxon>Methanobacteriota</taxon>
        <taxon>Stenosarchaea group</taxon>
        <taxon>Methanomicrobia</taxon>
        <taxon>Methanomicrobiales</taxon>
        <taxon>Methanocorpusculaceae</taxon>
        <taxon>Methanorbis</taxon>
    </lineage>
</organism>
<dbReference type="AlphaFoldDB" id="A0AAE4MF71"/>
<dbReference type="EMBL" id="JAWDKB010000001">
    <property type="protein sequence ID" value="MDV0443026.1"/>
    <property type="molecule type" value="Genomic_DNA"/>
</dbReference>
<evidence type="ECO:0000313" key="2">
    <source>
        <dbReference type="Proteomes" id="UP001283212"/>
    </source>
</evidence>
<name>A0AAE4MF71_9EURY</name>
<dbReference type="Proteomes" id="UP001283212">
    <property type="component" value="Unassembled WGS sequence"/>
</dbReference>
<gene>
    <name evidence="1" type="ORF">McpCs1_03920</name>
</gene>
<keyword evidence="2" id="KW-1185">Reference proteome</keyword>
<comment type="caution">
    <text evidence="1">The sequence shown here is derived from an EMBL/GenBank/DDBJ whole genome shotgun (WGS) entry which is preliminary data.</text>
</comment>
<protein>
    <submittedName>
        <fullName evidence="1">Uncharacterized protein</fullName>
    </submittedName>
</protein>
<accession>A0AAE4MF71</accession>
<reference evidence="1 2" key="1">
    <citation type="submission" date="2023-06" db="EMBL/GenBank/DDBJ databases">
        <title>Genome sequence of Methancorpusculaceae sp. Cs1.</title>
        <authorList>
            <person name="Protasov E."/>
            <person name="Platt K."/>
            <person name="Poehlein A."/>
            <person name="Daniel R."/>
            <person name="Brune A."/>
        </authorList>
    </citation>
    <scope>NUCLEOTIDE SEQUENCE [LARGE SCALE GENOMIC DNA]</scope>
    <source>
        <strain evidence="1 2">Cs1</strain>
    </source>
</reference>
<proteinExistence type="predicted"/>